<evidence type="ECO:0000313" key="3">
    <source>
        <dbReference type="Proteomes" id="UP000319212"/>
    </source>
</evidence>
<name>A0A502DMP5_9BURK</name>
<sequence length="63" mass="6730">MTDASQPDDLETTQALVDQARLEAQRRVTEVDMEEARGAGKTGADEDEDADPVGDASRSGTHL</sequence>
<accession>A0A502DMP5</accession>
<dbReference type="EMBL" id="RCZI01000004">
    <property type="protein sequence ID" value="TPG25759.1"/>
    <property type="molecule type" value="Genomic_DNA"/>
</dbReference>
<feature type="compositionally biased region" description="Basic and acidic residues" evidence="1">
    <location>
        <begin position="25"/>
        <end position="38"/>
    </location>
</feature>
<proteinExistence type="predicted"/>
<comment type="caution">
    <text evidence="2">The sequence shown here is derived from an EMBL/GenBank/DDBJ whole genome shotgun (WGS) entry which is preliminary data.</text>
</comment>
<feature type="region of interest" description="Disordered" evidence="1">
    <location>
        <begin position="25"/>
        <end position="63"/>
    </location>
</feature>
<dbReference type="AlphaFoldDB" id="A0A502DMP5"/>
<gene>
    <name evidence="2" type="ORF">EAH82_15140</name>
</gene>
<dbReference type="Proteomes" id="UP000319212">
    <property type="component" value="Unassembled WGS sequence"/>
</dbReference>
<dbReference type="RefSeq" id="WP_140844342.1">
    <property type="nucleotide sequence ID" value="NZ_RCZI01000004.1"/>
</dbReference>
<protein>
    <submittedName>
        <fullName evidence="2">Uncharacterized protein</fullName>
    </submittedName>
</protein>
<evidence type="ECO:0000313" key="2">
    <source>
        <dbReference type="EMBL" id="TPG25759.1"/>
    </source>
</evidence>
<organism evidence="2 3">
    <name type="scientific">Variovorax guangxiensis</name>
    <dbReference type="NCBI Taxonomy" id="1775474"/>
    <lineage>
        <taxon>Bacteria</taxon>
        <taxon>Pseudomonadati</taxon>
        <taxon>Pseudomonadota</taxon>
        <taxon>Betaproteobacteria</taxon>
        <taxon>Burkholderiales</taxon>
        <taxon>Comamonadaceae</taxon>
        <taxon>Variovorax</taxon>
    </lineage>
</organism>
<evidence type="ECO:0000256" key="1">
    <source>
        <dbReference type="SAM" id="MobiDB-lite"/>
    </source>
</evidence>
<reference evidence="2 3" key="1">
    <citation type="journal article" date="2019" name="Environ. Microbiol.">
        <title>Species interactions and distinct microbial communities in high Arctic permafrost affected cryosols are associated with the CH4 and CO2 gas fluxes.</title>
        <authorList>
            <person name="Altshuler I."/>
            <person name="Hamel J."/>
            <person name="Turney S."/>
            <person name="Magnuson E."/>
            <person name="Levesque R."/>
            <person name="Greer C."/>
            <person name="Whyte L.G."/>
        </authorList>
    </citation>
    <scope>NUCLEOTIDE SEQUENCE [LARGE SCALE GENOMIC DNA]</scope>
    <source>
        <strain evidence="2 3">S06.C</strain>
    </source>
</reference>